<dbReference type="RefSeq" id="WP_019194720.1">
    <property type="nucleotide sequence ID" value="NZ_LT629765.1"/>
</dbReference>
<protein>
    <recommendedName>
        <fullName evidence="4">DUF4276 family protein</fullName>
    </recommendedName>
</protein>
<feature type="compositionally biased region" description="Basic residues" evidence="1">
    <location>
        <begin position="160"/>
        <end position="172"/>
    </location>
</feature>
<accession>A0A1H1VJH2</accession>
<dbReference type="OrthoDB" id="7596770at2"/>
<evidence type="ECO:0000313" key="2">
    <source>
        <dbReference type="EMBL" id="SDS85027.1"/>
    </source>
</evidence>
<evidence type="ECO:0000313" key="3">
    <source>
        <dbReference type="Proteomes" id="UP000182237"/>
    </source>
</evidence>
<feature type="region of interest" description="Disordered" evidence="1">
    <location>
        <begin position="158"/>
        <end position="177"/>
    </location>
</feature>
<dbReference type="STRING" id="1203190.GCA_000312345_01927"/>
<gene>
    <name evidence="2" type="ORF">SAMN04488539_2527</name>
</gene>
<reference evidence="2 3" key="1">
    <citation type="submission" date="2016-10" db="EMBL/GenBank/DDBJ databases">
        <authorList>
            <person name="de Groot N.N."/>
        </authorList>
    </citation>
    <scope>NUCLEOTIDE SEQUENCE [LARGE SCALE GENOMIC DNA]</scope>
    <source>
        <strain evidence="2 3">DSM 45434</strain>
    </source>
</reference>
<evidence type="ECO:0000256" key="1">
    <source>
        <dbReference type="SAM" id="MobiDB-lite"/>
    </source>
</evidence>
<dbReference type="EMBL" id="LT629765">
    <property type="protein sequence ID" value="SDS85027.1"/>
    <property type="molecule type" value="Genomic_DNA"/>
</dbReference>
<keyword evidence="3" id="KW-1185">Reference proteome</keyword>
<dbReference type="Proteomes" id="UP000182237">
    <property type="component" value="Chromosome I"/>
</dbReference>
<evidence type="ECO:0008006" key="4">
    <source>
        <dbReference type="Google" id="ProtNLM"/>
    </source>
</evidence>
<dbReference type="AlphaFoldDB" id="A0A1H1VJH2"/>
<name>A0A1H1VJH2_9CORY</name>
<organism evidence="2 3">
    <name type="scientific">Corynebacterium timonense</name>
    <dbReference type="NCBI Taxonomy" id="441500"/>
    <lineage>
        <taxon>Bacteria</taxon>
        <taxon>Bacillati</taxon>
        <taxon>Actinomycetota</taxon>
        <taxon>Actinomycetes</taxon>
        <taxon>Mycobacteriales</taxon>
        <taxon>Corynebacteriaceae</taxon>
        <taxon>Corynebacterium</taxon>
    </lineage>
</organism>
<proteinExistence type="predicted"/>
<sequence length="220" mass="24449">MTAAARAASVLFVREGSSDDYLLNVIVSVFRGFGIQAAIDSFPFNKRRKNLAKALEDVAAHYPHKTVILVHRDADNAGWNKRIAEIRSAGASLNEGQQVIPVIPVKETEAWILHAMHDDRYLECVGVDRRKISEVLPKKSECSEVNAKDRLQKIHDKVHSHNTRGRAARRRTPTFESSRQSWLTQLDDSAYLAGNKSFEEFTAALAAVFPGAETGAAPKR</sequence>